<dbReference type="Proteomes" id="UP000184031">
    <property type="component" value="Unassembled WGS sequence"/>
</dbReference>
<name>A0A1M6QI13_9FLAO</name>
<evidence type="ECO:0000313" key="3">
    <source>
        <dbReference type="Proteomes" id="UP000184031"/>
    </source>
</evidence>
<protein>
    <submittedName>
        <fullName evidence="2">Uncharacterized protein</fullName>
    </submittedName>
</protein>
<evidence type="ECO:0000313" key="1">
    <source>
        <dbReference type="EMBL" id="SFB70977.1"/>
    </source>
</evidence>
<evidence type="ECO:0000313" key="4">
    <source>
        <dbReference type="Proteomes" id="UP000198940"/>
    </source>
</evidence>
<reference evidence="2 3" key="1">
    <citation type="submission" date="2016-11" db="EMBL/GenBank/DDBJ databases">
        <authorList>
            <person name="Varghese N."/>
            <person name="Submissions S."/>
        </authorList>
    </citation>
    <scope>NUCLEOTIDE SEQUENCE [LARGE SCALE GENOMIC DNA]</scope>
    <source>
        <strain evidence="2 3">CGMCC 1.12174</strain>
        <strain evidence="1 4">DSM 26351</strain>
    </source>
</reference>
<keyword evidence="4" id="KW-1185">Reference proteome</keyword>
<comment type="caution">
    <text evidence="2">The sequence shown here is derived from an EMBL/GenBank/DDBJ whole genome shotgun (WGS) entry which is preliminary data.</text>
</comment>
<organism evidence="2 3">
    <name type="scientific">Flagellimonas taeanensis</name>
    <dbReference type="NCBI Taxonomy" id="1005926"/>
    <lineage>
        <taxon>Bacteria</taxon>
        <taxon>Pseudomonadati</taxon>
        <taxon>Bacteroidota</taxon>
        <taxon>Flavobacteriia</taxon>
        <taxon>Flavobacteriales</taxon>
        <taxon>Flavobacteriaceae</taxon>
        <taxon>Flagellimonas</taxon>
    </lineage>
</organism>
<dbReference type="EMBL" id="FRAT01000001">
    <property type="protein sequence ID" value="SHK19828.1"/>
    <property type="molecule type" value="Genomic_DNA"/>
</dbReference>
<dbReference type="Proteomes" id="UP000198940">
    <property type="component" value="Unassembled WGS sequence"/>
</dbReference>
<dbReference type="EMBL" id="FOKU01000001">
    <property type="protein sequence ID" value="SFB70977.1"/>
    <property type="molecule type" value="Genomic_DNA"/>
</dbReference>
<gene>
    <name evidence="1" type="ORF">SAMN04487891_101598</name>
    <name evidence="2" type="ORF">SAMN05216293_0605</name>
</gene>
<sequence length="46" mass="5189">MSHRVVILSVVEGAAGMYIQDSVALDRNRTDNDFFKNLNQDTKYGV</sequence>
<accession>A0A1M6QI13</accession>
<dbReference type="AlphaFoldDB" id="A0A1M6QI13"/>
<evidence type="ECO:0000313" key="2">
    <source>
        <dbReference type="EMBL" id="SHK19828.1"/>
    </source>
</evidence>
<dbReference type="STRING" id="1055723.SAMN05216293_0605"/>
<proteinExistence type="predicted"/>